<comment type="cofactor">
    <cofactor evidence="9">
        <name>Zn(2+)</name>
        <dbReference type="ChEBI" id="CHEBI:29105"/>
    </cofactor>
    <text evidence="9">Binds 1 zinc ion.</text>
</comment>
<dbReference type="Gene3D" id="3.40.390.10">
    <property type="entry name" value="Collagenase (Catalytic Domain)"/>
    <property type="match status" value="1"/>
</dbReference>
<gene>
    <name evidence="11" type="ORF">BB559_000078</name>
</gene>
<dbReference type="STRING" id="61424.A0A2T9Z6D8"/>
<dbReference type="InterPro" id="IPR045090">
    <property type="entry name" value="Pept_M3A_M3B"/>
</dbReference>
<evidence type="ECO:0000256" key="8">
    <source>
        <dbReference type="ARBA" id="ARBA00023049"/>
    </source>
</evidence>
<dbReference type="GO" id="GO:0006508">
    <property type="term" value="P:proteolysis"/>
    <property type="evidence" value="ECO:0007669"/>
    <property type="project" value="UniProtKB-KW"/>
</dbReference>
<comment type="caution">
    <text evidence="11">The sequence shown here is derived from an EMBL/GenBank/DDBJ whole genome shotgun (WGS) entry which is preliminary data.</text>
</comment>
<keyword evidence="5 9" id="KW-0479">Metal-binding</keyword>
<dbReference type="Proteomes" id="UP000245699">
    <property type="component" value="Unassembled WGS sequence"/>
</dbReference>
<dbReference type="CDD" id="cd06455">
    <property type="entry name" value="M3A_TOP"/>
    <property type="match status" value="1"/>
</dbReference>
<evidence type="ECO:0000256" key="3">
    <source>
        <dbReference type="ARBA" id="ARBA00022490"/>
    </source>
</evidence>
<dbReference type="Pfam" id="PF01432">
    <property type="entry name" value="Peptidase_M3"/>
    <property type="match status" value="1"/>
</dbReference>
<comment type="similarity">
    <text evidence="2 9">Belongs to the peptidase M3 family.</text>
</comment>
<proteinExistence type="inferred from homology"/>
<keyword evidence="7 9" id="KW-0862">Zinc</keyword>
<dbReference type="GO" id="GO:0006518">
    <property type="term" value="P:peptide metabolic process"/>
    <property type="evidence" value="ECO:0007669"/>
    <property type="project" value="TreeGrafter"/>
</dbReference>
<dbReference type="AlphaFoldDB" id="A0A2T9Z6D8"/>
<dbReference type="EMBL" id="MBFT01000005">
    <property type="protein sequence ID" value="PVV00158.1"/>
    <property type="molecule type" value="Genomic_DNA"/>
</dbReference>
<evidence type="ECO:0000256" key="2">
    <source>
        <dbReference type="ARBA" id="ARBA00006040"/>
    </source>
</evidence>
<keyword evidence="6 9" id="KW-0378">Hydrolase</keyword>
<keyword evidence="3" id="KW-0963">Cytoplasm</keyword>
<evidence type="ECO:0000256" key="5">
    <source>
        <dbReference type="ARBA" id="ARBA00022723"/>
    </source>
</evidence>
<comment type="subcellular location">
    <subcellularLocation>
        <location evidence="1">Cytoplasm</location>
    </subcellularLocation>
</comment>
<dbReference type="InterPro" id="IPR024077">
    <property type="entry name" value="Neurolysin/TOP_dom2"/>
</dbReference>
<evidence type="ECO:0000313" key="12">
    <source>
        <dbReference type="Proteomes" id="UP000245699"/>
    </source>
</evidence>
<name>A0A2T9Z6D8_9FUNG</name>
<dbReference type="Gene3D" id="1.20.1050.40">
    <property type="entry name" value="Endopeptidase. Chain P, domain 1"/>
    <property type="match status" value="1"/>
</dbReference>
<dbReference type="Gene3D" id="1.10.1370.10">
    <property type="entry name" value="Neurolysin, domain 3"/>
    <property type="match status" value="1"/>
</dbReference>
<evidence type="ECO:0000256" key="1">
    <source>
        <dbReference type="ARBA" id="ARBA00004496"/>
    </source>
</evidence>
<dbReference type="InterPro" id="IPR001567">
    <property type="entry name" value="Pept_M3A_M3B_dom"/>
</dbReference>
<dbReference type="GO" id="GO:0046872">
    <property type="term" value="F:metal ion binding"/>
    <property type="evidence" value="ECO:0007669"/>
    <property type="project" value="UniProtKB-UniRule"/>
</dbReference>
<protein>
    <recommendedName>
        <fullName evidence="10">Peptidase M3A/M3B catalytic domain-containing protein</fullName>
    </recommendedName>
</protein>
<evidence type="ECO:0000256" key="6">
    <source>
        <dbReference type="ARBA" id="ARBA00022801"/>
    </source>
</evidence>
<dbReference type="SUPFAM" id="SSF55486">
    <property type="entry name" value="Metalloproteases ('zincins'), catalytic domain"/>
    <property type="match status" value="1"/>
</dbReference>
<evidence type="ECO:0000256" key="4">
    <source>
        <dbReference type="ARBA" id="ARBA00022670"/>
    </source>
</evidence>
<reference evidence="11 12" key="1">
    <citation type="journal article" date="2018" name="MBio">
        <title>Comparative Genomics Reveals the Core Gene Toolbox for the Fungus-Insect Symbiosis.</title>
        <authorList>
            <person name="Wang Y."/>
            <person name="Stata M."/>
            <person name="Wang W."/>
            <person name="Stajich J.E."/>
            <person name="White M.M."/>
            <person name="Moncalvo J.M."/>
        </authorList>
    </citation>
    <scope>NUCLEOTIDE SEQUENCE [LARGE SCALE GENOMIC DNA]</scope>
    <source>
        <strain evidence="11 12">AUS-77-4</strain>
    </source>
</reference>
<evidence type="ECO:0000256" key="9">
    <source>
        <dbReference type="RuleBase" id="RU003435"/>
    </source>
</evidence>
<dbReference type="InterPro" id="IPR024079">
    <property type="entry name" value="MetalloPept_cat_dom_sf"/>
</dbReference>
<keyword evidence="12" id="KW-1185">Reference proteome</keyword>
<dbReference type="FunFam" id="1.20.1050.40:FF:000001">
    <property type="entry name" value="Thimet oligopeptidase 1"/>
    <property type="match status" value="1"/>
</dbReference>
<dbReference type="PANTHER" id="PTHR11804">
    <property type="entry name" value="PROTEASE M3 THIMET OLIGOPEPTIDASE-RELATED"/>
    <property type="match status" value="1"/>
</dbReference>
<organism evidence="11 12">
    <name type="scientific">Furculomyces boomerangus</name>
    <dbReference type="NCBI Taxonomy" id="61424"/>
    <lineage>
        <taxon>Eukaryota</taxon>
        <taxon>Fungi</taxon>
        <taxon>Fungi incertae sedis</taxon>
        <taxon>Zoopagomycota</taxon>
        <taxon>Kickxellomycotina</taxon>
        <taxon>Harpellomycetes</taxon>
        <taxon>Harpellales</taxon>
        <taxon>Harpellaceae</taxon>
        <taxon>Furculomyces</taxon>
    </lineage>
</organism>
<dbReference type="FunFam" id="3.40.390.10:FF:000006">
    <property type="entry name" value="Thimet oligopeptidase 1"/>
    <property type="match status" value="1"/>
</dbReference>
<dbReference type="PANTHER" id="PTHR11804:SF84">
    <property type="entry name" value="SACCHAROLYSIN"/>
    <property type="match status" value="1"/>
</dbReference>
<dbReference type="OrthoDB" id="534666at2759"/>
<dbReference type="GO" id="GO:0005758">
    <property type="term" value="C:mitochondrial intermembrane space"/>
    <property type="evidence" value="ECO:0007669"/>
    <property type="project" value="TreeGrafter"/>
</dbReference>
<evidence type="ECO:0000256" key="7">
    <source>
        <dbReference type="ARBA" id="ARBA00022833"/>
    </source>
</evidence>
<keyword evidence="8 9" id="KW-0482">Metalloprotease</keyword>
<dbReference type="InterPro" id="IPR024080">
    <property type="entry name" value="Neurolysin/TOP_N"/>
</dbReference>
<evidence type="ECO:0000259" key="10">
    <source>
        <dbReference type="Pfam" id="PF01432"/>
    </source>
</evidence>
<feature type="domain" description="Peptidase M3A/M3B catalytic" evidence="10">
    <location>
        <begin position="225"/>
        <end position="674"/>
    </location>
</feature>
<dbReference type="GO" id="GO:0004222">
    <property type="term" value="F:metalloendopeptidase activity"/>
    <property type="evidence" value="ECO:0007669"/>
    <property type="project" value="InterPro"/>
</dbReference>
<accession>A0A2T9Z6D8</accession>
<keyword evidence="4 9" id="KW-0645">Protease</keyword>
<sequence>MTANSSIPVFDNTFLIPNYNLGVQEIQDVVEKLIKQGKAINDQIASVPLTEVSFENVIAPLAIDSNQSMVDYSKVTFLQHVSSSREIRDASMEAEKKLEEFDIECRMRKDVYRVVKALFDAKEKWSDLSSEDKRLLTKTELSYRRDGLNLSQEDSDKLMVLKKRISELSILYGRNISEGDAEALFTKEELEGLPEDFFEGREKKVDGSVEKYVVTTKYPDLFAVLKSADFESTRKTLLLVEERRCKENVPILQEAAKLRLRAAKLLGYKTHAEYVLEDKMAKKVENVLKFEENLQKLLEPLAEKEIKSLVEIKKGLNKKFVDSDDSIYSWDSKYYFRLLKEKLYDIKEEEVKQYFSIDRVTDGLLDTYQKLLGLTFTQENNSLGWHKDALLYKVTDTETKDHVGHFWMDLHPREGKYNHAACWLLRAGYNKNNGTREYPVTAIVANFTKPTNSKPSLLKHDEVVTLFHEFGHAMHNICSKTKWSRFHGVNVETDFVEAPSQMLENWCWEPSVLQGFGKHYITNEPIPESLVKRLVDAKNLGAGLANLRQIFFGMFDMGIHNVETEDIDVNKTYSTLRKSISKVGVGSEQTWPAGTFGHMMGGYDSGYYGYLWSEVFSADMFYNRFKKEGLFSKTAGNDYRYKILGPGGSRDAMESLVAFLGREPDMSAFLKSIGMS</sequence>
<evidence type="ECO:0000313" key="11">
    <source>
        <dbReference type="EMBL" id="PVV00158.1"/>
    </source>
</evidence>